<dbReference type="EMBL" id="CAXIEN010000149">
    <property type="protein sequence ID" value="CAL1281833.1"/>
    <property type="molecule type" value="Genomic_DNA"/>
</dbReference>
<evidence type="ECO:0000313" key="1">
    <source>
        <dbReference type="EMBL" id="CAL1281833.1"/>
    </source>
</evidence>
<comment type="caution">
    <text evidence="1">The sequence shown here is derived from an EMBL/GenBank/DDBJ whole genome shotgun (WGS) entry which is preliminary data.</text>
</comment>
<protein>
    <submittedName>
        <fullName evidence="1">Uncharacterized protein</fullName>
    </submittedName>
</protein>
<gene>
    <name evidence="1" type="ORF">LARSCL_LOCUS11805</name>
</gene>
<evidence type="ECO:0000313" key="2">
    <source>
        <dbReference type="Proteomes" id="UP001497382"/>
    </source>
</evidence>
<organism evidence="1 2">
    <name type="scientific">Larinioides sclopetarius</name>
    <dbReference type="NCBI Taxonomy" id="280406"/>
    <lineage>
        <taxon>Eukaryota</taxon>
        <taxon>Metazoa</taxon>
        <taxon>Ecdysozoa</taxon>
        <taxon>Arthropoda</taxon>
        <taxon>Chelicerata</taxon>
        <taxon>Arachnida</taxon>
        <taxon>Araneae</taxon>
        <taxon>Araneomorphae</taxon>
        <taxon>Entelegynae</taxon>
        <taxon>Araneoidea</taxon>
        <taxon>Araneidae</taxon>
        <taxon>Larinioides</taxon>
    </lineage>
</organism>
<reference evidence="1 2" key="1">
    <citation type="submission" date="2024-04" db="EMBL/GenBank/DDBJ databases">
        <authorList>
            <person name="Rising A."/>
            <person name="Reimegard J."/>
            <person name="Sonavane S."/>
            <person name="Akerstrom W."/>
            <person name="Nylinder S."/>
            <person name="Hedman E."/>
            <person name="Kallberg Y."/>
        </authorList>
    </citation>
    <scope>NUCLEOTIDE SEQUENCE [LARGE SCALE GENOMIC DNA]</scope>
</reference>
<dbReference type="Proteomes" id="UP001497382">
    <property type="component" value="Unassembled WGS sequence"/>
</dbReference>
<proteinExistence type="predicted"/>
<dbReference type="AlphaFoldDB" id="A0AAV2ACY6"/>
<accession>A0AAV2ACY6</accession>
<sequence>MESSWSDMMEAFDHTIRNDDESTMDFDETVSKQFKQLNLKPKLVPMPIDSVIGVLVFSDFGESYYFRTVTHHLLSSCKGNWIDLLIEILKECKVRELILVGRRVQDILEPHLPTDIVVFHHFQDYLRFPCSTVPILDARTLRKRG</sequence>
<keyword evidence="2" id="KW-1185">Reference proteome</keyword>
<name>A0AAV2ACY6_9ARAC</name>